<dbReference type="InterPro" id="IPR013786">
    <property type="entry name" value="AcylCoA_DH/ox_N"/>
</dbReference>
<dbReference type="CDD" id="cd00567">
    <property type="entry name" value="ACAD"/>
    <property type="match status" value="1"/>
</dbReference>
<sequence length="568" mass="61720">MIQEGLHEAPYDEVRELEALLGDPYSSESQAFSYDAIVQHDETNALDQRALEVLQDFGFSRLTVPEAFGGLFRNLEQLGYLTRLLARRNPTLAVKYGSSLLGANVIWLWGTDEQRRRVASAVAGGEYTAFAVSEKAHGSDLLATETRVSNTPKGISLTGEKWPIGNATTARFIVVLAKAPNGLFDLYLIDKNDVPSSCYEHLEQVPTVGLRGHDLSGIKFQQVPLRESDRLGRPGAGLAIVLKALQITKTGIGAISVGVLDAVVDLVTRYATSRRLYGSDLFALPSVRQKTTALLADRMICSSLLVPITRAQVIAPRYFSLWSSAVKALIPTVTDESIQTGSQVLAARSYIKGDFAGGVFQKLQRDHAIAAIFEGTTSVNLHSIASQLPALELTGNGAAELSLLDELFNTSEPAPVWQPNPGDLRLTNEGHDPLLSSLPETIDALVAVLIEDVTDDSQRTSLLRTSGELKEAHGRLADPATYEDWSPGSIESFQRAEQYTLLLATACVSHTQLRKLRAGGDAKVAAQWTTAMYHRLSQRLEISAVSGFRAPVSLDDLIDFNLLNQNPA</sequence>
<keyword evidence="5" id="KW-0560">Oxidoreductase</keyword>
<dbReference type="Pfam" id="PF00441">
    <property type="entry name" value="Acyl-CoA_dh_1"/>
    <property type="match status" value="1"/>
</dbReference>
<dbReference type="InterPro" id="IPR046373">
    <property type="entry name" value="Acyl-CoA_Oxase/DH_mid-dom_sf"/>
</dbReference>
<evidence type="ECO:0000313" key="10">
    <source>
        <dbReference type="Proteomes" id="UP000283946"/>
    </source>
</evidence>
<evidence type="ECO:0000256" key="1">
    <source>
        <dbReference type="ARBA" id="ARBA00001974"/>
    </source>
</evidence>
<evidence type="ECO:0000259" key="6">
    <source>
        <dbReference type="Pfam" id="PF00441"/>
    </source>
</evidence>
<evidence type="ECO:0000256" key="5">
    <source>
        <dbReference type="RuleBase" id="RU362125"/>
    </source>
</evidence>
<dbReference type="PANTHER" id="PTHR43884">
    <property type="entry name" value="ACYL-COA DEHYDROGENASE"/>
    <property type="match status" value="1"/>
</dbReference>
<evidence type="ECO:0000256" key="3">
    <source>
        <dbReference type="ARBA" id="ARBA00022630"/>
    </source>
</evidence>
<keyword evidence="4 5" id="KW-0274">FAD</keyword>
<feature type="domain" description="Acyl-CoA dehydrogenase/oxidase C-terminal" evidence="6">
    <location>
        <begin position="235"/>
        <end position="387"/>
    </location>
</feature>
<dbReference type="KEGG" id="ria:C7V51_05975"/>
<dbReference type="Gene3D" id="2.40.110.10">
    <property type="entry name" value="Butyryl-CoA Dehydrogenase, subunit A, domain 2"/>
    <property type="match status" value="1"/>
</dbReference>
<dbReference type="EMBL" id="CP028130">
    <property type="protein sequence ID" value="AZZ55477.1"/>
    <property type="molecule type" value="Genomic_DNA"/>
</dbReference>
<dbReference type="SUPFAM" id="SSF56645">
    <property type="entry name" value="Acyl-CoA dehydrogenase NM domain-like"/>
    <property type="match status" value="1"/>
</dbReference>
<dbReference type="Proteomes" id="UP000283946">
    <property type="component" value="Chromosome"/>
</dbReference>
<protein>
    <submittedName>
        <fullName evidence="9">Acyl-CoA dehydrogenase</fullName>
    </submittedName>
</protein>
<evidence type="ECO:0000256" key="4">
    <source>
        <dbReference type="ARBA" id="ARBA00022827"/>
    </source>
</evidence>
<dbReference type="InterPro" id="IPR006091">
    <property type="entry name" value="Acyl-CoA_Oxase/DH_mid-dom"/>
</dbReference>
<dbReference type="GO" id="GO:0003995">
    <property type="term" value="F:acyl-CoA dehydrogenase activity"/>
    <property type="evidence" value="ECO:0007669"/>
    <property type="project" value="TreeGrafter"/>
</dbReference>
<evidence type="ECO:0000313" key="9">
    <source>
        <dbReference type="EMBL" id="AZZ55477.1"/>
    </source>
</evidence>
<feature type="domain" description="Acyl-CoA oxidase/dehydrogenase middle" evidence="7">
    <location>
        <begin position="129"/>
        <end position="223"/>
    </location>
</feature>
<dbReference type="InterPro" id="IPR009100">
    <property type="entry name" value="AcylCoA_DH/oxidase_NM_dom_sf"/>
</dbReference>
<organism evidence="9 10">
    <name type="scientific">Rathayibacter iranicus</name>
    <dbReference type="NCBI Taxonomy" id="59737"/>
    <lineage>
        <taxon>Bacteria</taxon>
        <taxon>Bacillati</taxon>
        <taxon>Actinomycetota</taxon>
        <taxon>Actinomycetes</taxon>
        <taxon>Micrococcales</taxon>
        <taxon>Microbacteriaceae</taxon>
        <taxon>Rathayibacter</taxon>
    </lineage>
</organism>
<evidence type="ECO:0000259" key="8">
    <source>
        <dbReference type="Pfam" id="PF02771"/>
    </source>
</evidence>
<dbReference type="GO" id="GO:0050660">
    <property type="term" value="F:flavin adenine dinucleotide binding"/>
    <property type="evidence" value="ECO:0007669"/>
    <property type="project" value="InterPro"/>
</dbReference>
<dbReference type="Gene3D" id="1.10.540.10">
    <property type="entry name" value="Acyl-CoA dehydrogenase/oxidase, N-terminal domain"/>
    <property type="match status" value="1"/>
</dbReference>
<feature type="domain" description="Acyl-CoA dehydrogenase/oxidase N-terminal" evidence="8">
    <location>
        <begin position="39"/>
        <end position="126"/>
    </location>
</feature>
<dbReference type="PANTHER" id="PTHR43884:SF19">
    <property type="entry name" value="ACYL-COA DEHYDROGENASE FADE4-RELATED"/>
    <property type="match status" value="1"/>
</dbReference>
<comment type="similarity">
    <text evidence="2 5">Belongs to the acyl-CoA dehydrogenase family.</text>
</comment>
<name>A0AAD1ADM0_9MICO</name>
<reference evidence="9 10" key="1">
    <citation type="submission" date="2018-03" db="EMBL/GenBank/DDBJ databases">
        <title>Bacteriophage NCPPB3778 and a type I-E CRISPR drive the evolution of the US Biological Select Agent, Rathayibacter toxicus.</title>
        <authorList>
            <person name="Davis E.W.II."/>
            <person name="Tabima J.F."/>
            <person name="Weisberg A.J."/>
            <person name="Dantas Lopes L."/>
            <person name="Wiseman M.S."/>
            <person name="Wiseman M.S."/>
            <person name="Pupko T."/>
            <person name="Belcher M.S."/>
            <person name="Sechler A.J."/>
            <person name="Tancos M.A."/>
            <person name="Schroeder B.K."/>
            <person name="Murray T.D."/>
            <person name="Luster D.G."/>
            <person name="Schneider W.L."/>
            <person name="Rogers E."/>
            <person name="Andreote F.D."/>
            <person name="Grunwald N.J."/>
            <person name="Putnam M.L."/>
            <person name="Chang J.H."/>
        </authorList>
    </citation>
    <scope>NUCLEOTIDE SEQUENCE [LARGE SCALE GENOMIC DNA]</scope>
    <source>
        <strain evidence="9 10">NCCPB 2253</strain>
    </source>
</reference>
<dbReference type="InterPro" id="IPR037069">
    <property type="entry name" value="AcylCoA_DH/ox_N_sf"/>
</dbReference>
<dbReference type="RefSeq" id="WP_104264521.1">
    <property type="nucleotide sequence ID" value="NZ_CP028130.1"/>
</dbReference>
<accession>A0AAD1ADM0</accession>
<dbReference type="SUPFAM" id="SSF47203">
    <property type="entry name" value="Acyl-CoA dehydrogenase C-terminal domain-like"/>
    <property type="match status" value="1"/>
</dbReference>
<dbReference type="InterPro" id="IPR009075">
    <property type="entry name" value="AcylCo_DH/oxidase_C"/>
</dbReference>
<dbReference type="AlphaFoldDB" id="A0AAD1ADM0"/>
<dbReference type="InterPro" id="IPR036250">
    <property type="entry name" value="AcylCo_DH-like_C"/>
</dbReference>
<dbReference type="Pfam" id="PF02771">
    <property type="entry name" value="Acyl-CoA_dh_N"/>
    <property type="match status" value="1"/>
</dbReference>
<comment type="cofactor">
    <cofactor evidence="1 5">
        <name>FAD</name>
        <dbReference type="ChEBI" id="CHEBI:57692"/>
    </cofactor>
</comment>
<proteinExistence type="inferred from homology"/>
<evidence type="ECO:0000259" key="7">
    <source>
        <dbReference type="Pfam" id="PF02770"/>
    </source>
</evidence>
<dbReference type="Pfam" id="PF02770">
    <property type="entry name" value="Acyl-CoA_dh_M"/>
    <property type="match status" value="1"/>
</dbReference>
<dbReference type="GO" id="GO:0005886">
    <property type="term" value="C:plasma membrane"/>
    <property type="evidence" value="ECO:0007669"/>
    <property type="project" value="TreeGrafter"/>
</dbReference>
<gene>
    <name evidence="9" type="ORF">C7V51_05975</name>
</gene>
<evidence type="ECO:0000256" key="2">
    <source>
        <dbReference type="ARBA" id="ARBA00009347"/>
    </source>
</evidence>
<dbReference type="Gene3D" id="1.20.140.10">
    <property type="entry name" value="Butyryl-CoA Dehydrogenase, subunit A, domain 3"/>
    <property type="match status" value="1"/>
</dbReference>
<keyword evidence="3 5" id="KW-0285">Flavoprotein</keyword>